<dbReference type="SMART" id="SM00847">
    <property type="entry name" value="HA2"/>
    <property type="match status" value="1"/>
</dbReference>
<dbReference type="InterPro" id="IPR013689">
    <property type="entry name" value="RNA_helicase_ATP-dep_HrpB_C"/>
</dbReference>
<dbReference type="PANTHER" id="PTHR43519:SF1">
    <property type="entry name" value="ATP-DEPENDENT RNA HELICASE HRPB"/>
    <property type="match status" value="1"/>
</dbReference>
<keyword evidence="4" id="KW-0067">ATP-binding</keyword>
<dbReference type="SUPFAM" id="SSF52540">
    <property type="entry name" value="P-loop containing nucleoside triphosphate hydrolases"/>
    <property type="match status" value="1"/>
</dbReference>
<evidence type="ECO:0000256" key="3">
    <source>
        <dbReference type="ARBA" id="ARBA00022806"/>
    </source>
</evidence>
<dbReference type="Pfam" id="PF04408">
    <property type="entry name" value="WHD_HA2"/>
    <property type="match status" value="1"/>
</dbReference>
<evidence type="ECO:0000259" key="6">
    <source>
        <dbReference type="PROSITE" id="PS51194"/>
    </source>
</evidence>
<dbReference type="FunFam" id="3.40.50.300:FF:002125">
    <property type="entry name" value="ATP-dependent helicase HrpB"/>
    <property type="match status" value="1"/>
</dbReference>
<evidence type="ECO:0000256" key="4">
    <source>
        <dbReference type="ARBA" id="ARBA00022840"/>
    </source>
</evidence>
<feature type="domain" description="Helicase ATP-binding" evidence="5">
    <location>
        <begin position="19"/>
        <end position="183"/>
    </location>
</feature>
<dbReference type="Gene3D" id="1.20.120.1080">
    <property type="match status" value="1"/>
</dbReference>
<gene>
    <name evidence="7" type="ORF">HMPREF0179_01494</name>
</gene>
<protein>
    <submittedName>
        <fullName evidence="7">ATP-dependent helicase HrpB</fullName>
    </submittedName>
</protein>
<dbReference type="SMART" id="SM00487">
    <property type="entry name" value="DEXDc"/>
    <property type="match status" value="1"/>
</dbReference>
<dbReference type="STRING" id="563192.HMPREF0179_01494"/>
<dbReference type="GO" id="GO:0003676">
    <property type="term" value="F:nucleic acid binding"/>
    <property type="evidence" value="ECO:0007669"/>
    <property type="project" value="InterPro"/>
</dbReference>
<keyword evidence="1" id="KW-0547">Nucleotide-binding</keyword>
<dbReference type="NCBIfam" id="TIGR01970">
    <property type="entry name" value="DEAH_box_HrpB"/>
    <property type="match status" value="1"/>
</dbReference>
<dbReference type="Proteomes" id="UP000006034">
    <property type="component" value="Unassembled WGS sequence"/>
</dbReference>
<evidence type="ECO:0000256" key="2">
    <source>
        <dbReference type="ARBA" id="ARBA00022801"/>
    </source>
</evidence>
<dbReference type="InterPro" id="IPR007502">
    <property type="entry name" value="Helicase-assoc_dom"/>
</dbReference>
<dbReference type="PANTHER" id="PTHR43519">
    <property type="entry name" value="ATP-DEPENDENT RNA HELICASE HRPB"/>
    <property type="match status" value="1"/>
</dbReference>
<dbReference type="OrthoDB" id="9805617at2"/>
<feature type="domain" description="Helicase C-terminal" evidence="6">
    <location>
        <begin position="207"/>
        <end position="380"/>
    </location>
</feature>
<dbReference type="Pfam" id="PF08482">
    <property type="entry name" value="HrpB_C"/>
    <property type="match status" value="1"/>
</dbReference>
<dbReference type="Pfam" id="PF00270">
    <property type="entry name" value="DEAD"/>
    <property type="match status" value="1"/>
</dbReference>
<dbReference type="HOGENOM" id="CLU_001832_5_6_7"/>
<dbReference type="Pfam" id="PF00271">
    <property type="entry name" value="Helicase_C"/>
    <property type="match status" value="1"/>
</dbReference>
<dbReference type="AlphaFoldDB" id="E5Y5N1"/>
<keyword evidence="8" id="KW-1185">Reference proteome</keyword>
<accession>E5Y5N1</accession>
<comment type="caution">
    <text evidence="7">The sequence shown here is derived from an EMBL/GenBank/DDBJ whole genome shotgun (WGS) entry which is preliminary data.</text>
</comment>
<dbReference type="CDD" id="cd18791">
    <property type="entry name" value="SF2_C_RHA"/>
    <property type="match status" value="1"/>
</dbReference>
<reference evidence="7 8" key="2">
    <citation type="submission" date="2013-04" db="EMBL/GenBank/DDBJ databases">
        <title>The Genome Sequence of Bilophila wadsworthia 3_1_6.</title>
        <authorList>
            <consortium name="The Broad Institute Genomics Platform"/>
            <person name="Earl A."/>
            <person name="Ward D."/>
            <person name="Feldgarden M."/>
            <person name="Gevers D."/>
            <person name="Sibley C."/>
            <person name="Strauss J."/>
            <person name="Allen-Vercoe E."/>
            <person name="Walker B."/>
            <person name="Young S."/>
            <person name="Zeng Q."/>
            <person name="Gargeya S."/>
            <person name="Fitzgerald M."/>
            <person name="Haas B."/>
            <person name="Abouelleil A."/>
            <person name="Allen A.W."/>
            <person name="Alvarado L."/>
            <person name="Arachchi H.M."/>
            <person name="Berlin A.M."/>
            <person name="Chapman S.B."/>
            <person name="Gainer-Dewar J."/>
            <person name="Goldberg J."/>
            <person name="Griggs A."/>
            <person name="Gujja S."/>
            <person name="Hansen M."/>
            <person name="Howarth C."/>
            <person name="Imamovic A."/>
            <person name="Ireland A."/>
            <person name="Larimer J."/>
            <person name="McCowan C."/>
            <person name="Murphy C."/>
            <person name="Pearson M."/>
            <person name="Poon T.W."/>
            <person name="Priest M."/>
            <person name="Roberts A."/>
            <person name="Saif S."/>
            <person name="Shea T."/>
            <person name="Sisk P."/>
            <person name="Sykes S."/>
            <person name="Wortman J."/>
            <person name="Nusbaum C."/>
            <person name="Birren B."/>
        </authorList>
    </citation>
    <scope>NUCLEOTIDE SEQUENCE [LARGE SCALE GENOMIC DNA]</scope>
    <source>
        <strain evidence="7 8">3_1_6</strain>
    </source>
</reference>
<dbReference type="eggNOG" id="COG1643">
    <property type="taxonomic scope" value="Bacteria"/>
</dbReference>
<dbReference type="EMBL" id="ADCP02000001">
    <property type="protein sequence ID" value="EFV44756.1"/>
    <property type="molecule type" value="Genomic_DNA"/>
</dbReference>
<dbReference type="PROSITE" id="PS51192">
    <property type="entry name" value="HELICASE_ATP_BIND_1"/>
    <property type="match status" value="1"/>
</dbReference>
<evidence type="ECO:0000313" key="7">
    <source>
        <dbReference type="EMBL" id="EFV44756.1"/>
    </source>
</evidence>
<dbReference type="CDD" id="cd17990">
    <property type="entry name" value="DEXHc_HrpB"/>
    <property type="match status" value="1"/>
</dbReference>
<evidence type="ECO:0000256" key="1">
    <source>
        <dbReference type="ARBA" id="ARBA00022741"/>
    </source>
</evidence>
<reference evidence="7 8" key="1">
    <citation type="submission" date="2010-10" db="EMBL/GenBank/DDBJ databases">
        <authorList>
            <consortium name="The Broad Institute Genome Sequencing Platform"/>
            <person name="Ward D."/>
            <person name="Earl A."/>
            <person name="Feldgarden M."/>
            <person name="Young S.K."/>
            <person name="Gargeya S."/>
            <person name="Zeng Q."/>
            <person name="Alvarado L."/>
            <person name="Berlin A."/>
            <person name="Bochicchio J."/>
            <person name="Chapman S.B."/>
            <person name="Chen Z."/>
            <person name="Freedman E."/>
            <person name="Gellesch M."/>
            <person name="Goldberg J."/>
            <person name="Griggs A."/>
            <person name="Gujja S."/>
            <person name="Heilman E."/>
            <person name="Heiman D."/>
            <person name="Howarth C."/>
            <person name="Mehta T."/>
            <person name="Neiman D."/>
            <person name="Pearson M."/>
            <person name="Roberts A."/>
            <person name="Saif S."/>
            <person name="Shea T."/>
            <person name="Shenoy N."/>
            <person name="Sisk P."/>
            <person name="Stolte C."/>
            <person name="Sykes S."/>
            <person name="White J."/>
            <person name="Yandava C."/>
            <person name="Allen-Vercoe E."/>
            <person name="Sibley C."/>
            <person name="Ambrose C.E."/>
            <person name="Strauss J."/>
            <person name="Daigneault M."/>
            <person name="Haas B."/>
            <person name="Nusbaum C."/>
            <person name="Birren B."/>
        </authorList>
    </citation>
    <scope>NUCLEOTIDE SEQUENCE [LARGE SCALE GENOMIC DNA]</scope>
    <source>
        <strain evidence="7 8">3_1_6</strain>
    </source>
</reference>
<sequence>MFNHTTEVLPIEALLPDLLETLGSGTRCILEAAPGAGKTTRVPLALLRAAWLDGKGILMLEPRRMAARNAARYMASLLGEKVGQTVGYRVRLDSRVSASTRITVVTEGVLTRMLQDDPELQGVGCLIFDEFHERSLNADLGLALALDCQQGLRDDLRLLIMSATLDSGPLLKLLQQDFSGAVPVLRSEGRAWPVETHHLPLPRADIPMERWVADAVRRALREENGSILVFLPGTGEIRKVEALLQDVRSDTVHLCPLYGDLPAAEQDAAIAPVWAPVRKIVLATSIAETSLTIEGVRVVIDSGLARTVRFDAGTGMSRLVTERVSLASAEQRRGRAGRTEPGVCYRLWHQGDEAGMAAHIRPEILDADMAPLCLELAVWGITAPSSLHWLDEPPVEAVNQAIPLLRSLEAVDAAGRVTARGRVMARLPLHPRLAHMVLAAKAFGLGKAACLLAAMADERDPLRLRDVDIRPRLALLGHGQGSPAVFRIREAAHQIGRLVDAAGEPPHRTPMSIPEEEQAGVLLALAYPDRLAQKRSRGSYRMANGRGGFLDDTDSLADEPVLAVGAVNGGSGNVRIWQAAPLSQETVAALYQTQFTKNEDVVWDSREQAVAARKRVSFGAFIIEETPLRNGDASLADRMAQAVLSGIRELGMSCLPWTEELYQWRLRVELLRAVDKGGDWPDVSEEALLTGLEDWLVPFLQGISRRSQFSKIDLAAALHALLPWRKQRELDAMAPTHMEVPSGSFIRLLYEASAEGIVPVLAVKLQEMFGMQESPAIAEGKVPVLVHLLSPAGRPLQITRDLKGFWKNGYPAVRAEMRGRYPKHPWPEEPFTTLPTRLTNRRLQNRS</sequence>
<keyword evidence="2" id="KW-0378">Hydrolase</keyword>
<dbReference type="GO" id="GO:0004386">
    <property type="term" value="F:helicase activity"/>
    <property type="evidence" value="ECO:0007669"/>
    <property type="project" value="UniProtKB-KW"/>
</dbReference>
<dbReference type="RefSeq" id="WP_005026742.1">
    <property type="nucleotide sequence ID" value="NZ_KE150238.1"/>
</dbReference>
<dbReference type="InterPro" id="IPR049614">
    <property type="entry name" value="HrpB_DEXH"/>
</dbReference>
<dbReference type="PROSITE" id="PS51194">
    <property type="entry name" value="HELICASE_CTER"/>
    <property type="match status" value="1"/>
</dbReference>
<dbReference type="InterPro" id="IPR027417">
    <property type="entry name" value="P-loop_NTPase"/>
</dbReference>
<dbReference type="GO" id="GO:0005524">
    <property type="term" value="F:ATP binding"/>
    <property type="evidence" value="ECO:0007669"/>
    <property type="project" value="UniProtKB-KW"/>
</dbReference>
<name>E5Y5N1_BILW3</name>
<dbReference type="SMART" id="SM00490">
    <property type="entry name" value="HELICc"/>
    <property type="match status" value="1"/>
</dbReference>
<evidence type="ECO:0000313" key="8">
    <source>
        <dbReference type="Proteomes" id="UP000006034"/>
    </source>
</evidence>
<keyword evidence="3 7" id="KW-0347">Helicase</keyword>
<dbReference type="Gene3D" id="3.40.50.300">
    <property type="entry name" value="P-loop containing nucleotide triphosphate hydrolases"/>
    <property type="match status" value="2"/>
</dbReference>
<dbReference type="InterPro" id="IPR014001">
    <property type="entry name" value="Helicase_ATP-bd"/>
</dbReference>
<organism evidence="7 8">
    <name type="scientific">Bilophila wadsworthia (strain 3_1_6)</name>
    <dbReference type="NCBI Taxonomy" id="563192"/>
    <lineage>
        <taxon>Bacteria</taxon>
        <taxon>Pseudomonadati</taxon>
        <taxon>Thermodesulfobacteriota</taxon>
        <taxon>Desulfovibrionia</taxon>
        <taxon>Desulfovibrionales</taxon>
        <taxon>Desulfovibrionaceae</taxon>
        <taxon>Bilophila</taxon>
    </lineage>
</organism>
<dbReference type="InterPro" id="IPR011545">
    <property type="entry name" value="DEAD/DEAH_box_helicase_dom"/>
</dbReference>
<evidence type="ECO:0000259" key="5">
    <source>
        <dbReference type="PROSITE" id="PS51192"/>
    </source>
</evidence>
<dbReference type="InterPro" id="IPR001650">
    <property type="entry name" value="Helicase_C-like"/>
</dbReference>
<dbReference type="GeneID" id="78086615"/>
<dbReference type="InterPro" id="IPR048333">
    <property type="entry name" value="HA2_WH"/>
</dbReference>
<dbReference type="PIRSF" id="PIRSF005496">
    <property type="entry name" value="ATP_hel_hrpB"/>
    <property type="match status" value="1"/>
</dbReference>
<proteinExistence type="predicted"/>
<dbReference type="GO" id="GO:0016787">
    <property type="term" value="F:hydrolase activity"/>
    <property type="evidence" value="ECO:0007669"/>
    <property type="project" value="UniProtKB-KW"/>
</dbReference>
<dbReference type="InterPro" id="IPR010225">
    <property type="entry name" value="HrpB"/>
</dbReference>